<organism evidence="1 2">
    <name type="scientific">Brachyspira aalborgi</name>
    <dbReference type="NCBI Taxonomy" id="29522"/>
    <lineage>
        <taxon>Bacteria</taxon>
        <taxon>Pseudomonadati</taxon>
        <taxon>Spirochaetota</taxon>
        <taxon>Spirochaetia</taxon>
        <taxon>Brachyspirales</taxon>
        <taxon>Brachyspiraceae</taxon>
        <taxon>Brachyspira</taxon>
    </lineage>
</organism>
<accession>A0A5C8FL03</accession>
<dbReference type="AlphaFoldDB" id="A0A5C8FL03"/>
<reference evidence="1 2" key="1">
    <citation type="journal article" date="1992" name="Lakartidningen">
        <title>[Penicillin V and not amoxicillin is the first choice preparation in acute otitis].</title>
        <authorList>
            <person name="Kamme C."/>
            <person name="Lundgren K."/>
            <person name="Prellner K."/>
        </authorList>
    </citation>
    <scope>NUCLEOTIDE SEQUENCE [LARGE SCALE GENOMIC DNA]</scope>
    <source>
        <strain evidence="1 2">PC3997IV</strain>
    </source>
</reference>
<evidence type="ECO:0008006" key="3">
    <source>
        <dbReference type="Google" id="ProtNLM"/>
    </source>
</evidence>
<sequence>MSNKKQEKINIPKEYIDTLKKAKELYSNIFSFEIGLRLAIDKHLTEWIGKEWWNIRLSKDMPDIFKYAEEHKKQSSIINENEINKSIHNIHFITIGHLSEIVKKYKETFIPEVFPNLHFFLGHIEYIIKIRNCCCHMHPNIDKEYIKTLKAETLILSKIINSKII</sequence>
<name>A0A5C8FL03_9SPIR</name>
<gene>
    <name evidence="1" type="ORF">EPJ81_11070</name>
</gene>
<dbReference type="EMBL" id="SAYD01000021">
    <property type="protein sequence ID" value="TXJ36862.1"/>
    <property type="molecule type" value="Genomic_DNA"/>
</dbReference>
<protein>
    <recommendedName>
        <fullName evidence="3">Swt1-like HEPN domain-containing protein</fullName>
    </recommendedName>
</protein>
<dbReference type="RefSeq" id="WP_147547287.1">
    <property type="nucleotide sequence ID" value="NZ_SAYD01000021.1"/>
</dbReference>
<comment type="caution">
    <text evidence="1">The sequence shown here is derived from an EMBL/GenBank/DDBJ whole genome shotgun (WGS) entry which is preliminary data.</text>
</comment>
<evidence type="ECO:0000313" key="2">
    <source>
        <dbReference type="Proteomes" id="UP000325002"/>
    </source>
</evidence>
<evidence type="ECO:0000313" key="1">
    <source>
        <dbReference type="EMBL" id="TXJ36862.1"/>
    </source>
</evidence>
<proteinExistence type="predicted"/>
<dbReference type="Proteomes" id="UP000325002">
    <property type="component" value="Unassembled WGS sequence"/>
</dbReference>